<reference evidence="2 3" key="1">
    <citation type="submission" date="2019-03" db="EMBL/GenBank/DDBJ databases">
        <title>Genomic Encyclopedia of Type Strains, Phase IV (KMG-IV): sequencing the most valuable type-strain genomes for metagenomic binning, comparative biology and taxonomic classification.</title>
        <authorList>
            <person name="Goeker M."/>
        </authorList>
    </citation>
    <scope>NUCLEOTIDE SEQUENCE [LARGE SCALE GENOMIC DNA]</scope>
    <source>
        <strain evidence="2 3">DSM 21100</strain>
    </source>
</reference>
<dbReference type="AlphaFoldDB" id="A0A4R3KV72"/>
<feature type="domain" description="DUF4143" evidence="1">
    <location>
        <begin position="8"/>
        <end position="115"/>
    </location>
</feature>
<evidence type="ECO:0000313" key="2">
    <source>
        <dbReference type="EMBL" id="TCS88269.1"/>
    </source>
</evidence>
<dbReference type="EMBL" id="SMAD01000003">
    <property type="protein sequence ID" value="TCS88269.1"/>
    <property type="molecule type" value="Genomic_DNA"/>
</dbReference>
<comment type="caution">
    <text evidence="2">The sequence shown here is derived from an EMBL/GenBank/DDBJ whole genome shotgun (WGS) entry which is preliminary data.</text>
</comment>
<accession>A0A4R3KV72</accession>
<dbReference type="InterPro" id="IPR025420">
    <property type="entry name" value="DUF4143"/>
</dbReference>
<dbReference type="OrthoDB" id="9801840at2"/>
<dbReference type="Pfam" id="PF13635">
    <property type="entry name" value="DUF4143"/>
    <property type="match status" value="1"/>
</dbReference>
<evidence type="ECO:0000313" key="3">
    <source>
        <dbReference type="Proteomes" id="UP000295807"/>
    </source>
</evidence>
<gene>
    <name evidence="2" type="ORF">EDD80_103131</name>
</gene>
<name>A0A4R3KV72_9SPHI</name>
<protein>
    <submittedName>
        <fullName evidence="2">Uncharacterized protein DUF4143</fullName>
    </submittedName>
</protein>
<proteinExistence type="predicted"/>
<keyword evidence="3" id="KW-1185">Reference proteome</keyword>
<sequence>MGGLVISVTHTAANGIPLGAEINPKNKKLLLLDTGVFQRLLQLNIGELISETDFEAVNKRAIAEQYTGLELLKAASCYRQEALFYWQREARNSNAEVDYVVQRSGQVVPVEVKSGKKGAMKSMHIFLQEKKSSYGGRFSMENFAKYENILVVPLYAVGDWYGNAF</sequence>
<evidence type="ECO:0000259" key="1">
    <source>
        <dbReference type="Pfam" id="PF13635"/>
    </source>
</evidence>
<dbReference type="Proteomes" id="UP000295807">
    <property type="component" value="Unassembled WGS sequence"/>
</dbReference>
<organism evidence="2 3">
    <name type="scientific">Anseongella ginsenosidimutans</name>
    <dbReference type="NCBI Taxonomy" id="496056"/>
    <lineage>
        <taxon>Bacteria</taxon>
        <taxon>Pseudomonadati</taxon>
        <taxon>Bacteroidota</taxon>
        <taxon>Sphingobacteriia</taxon>
        <taxon>Sphingobacteriales</taxon>
        <taxon>Sphingobacteriaceae</taxon>
        <taxon>Anseongella</taxon>
    </lineage>
</organism>